<keyword evidence="2" id="KW-0274">FAD</keyword>
<dbReference type="AlphaFoldDB" id="A0A1H2TXD7"/>
<dbReference type="GO" id="GO:0071949">
    <property type="term" value="F:FAD binding"/>
    <property type="evidence" value="ECO:0007669"/>
    <property type="project" value="InterPro"/>
</dbReference>
<dbReference type="InterPro" id="IPR002938">
    <property type="entry name" value="FAD-bd"/>
</dbReference>
<keyword evidence="4" id="KW-0503">Monooxygenase</keyword>
<dbReference type="STRING" id="418495.SAMN05216215_1003256"/>
<dbReference type="PANTHER" id="PTHR47178">
    <property type="entry name" value="MONOOXYGENASE, FAD-BINDING"/>
    <property type="match status" value="1"/>
</dbReference>
<evidence type="ECO:0000313" key="6">
    <source>
        <dbReference type="EMBL" id="SDW48418.1"/>
    </source>
</evidence>
<evidence type="ECO:0000259" key="5">
    <source>
        <dbReference type="Pfam" id="PF01494"/>
    </source>
</evidence>
<dbReference type="GO" id="GO:0004497">
    <property type="term" value="F:monooxygenase activity"/>
    <property type="evidence" value="ECO:0007669"/>
    <property type="project" value="UniProtKB-KW"/>
</dbReference>
<evidence type="ECO:0000256" key="2">
    <source>
        <dbReference type="ARBA" id="ARBA00022827"/>
    </source>
</evidence>
<evidence type="ECO:0000256" key="4">
    <source>
        <dbReference type="ARBA" id="ARBA00023033"/>
    </source>
</evidence>
<feature type="domain" description="FAD-binding" evidence="5">
    <location>
        <begin position="13"/>
        <end position="345"/>
    </location>
</feature>
<dbReference type="EMBL" id="FNOK01000003">
    <property type="protein sequence ID" value="SDW48418.1"/>
    <property type="molecule type" value="Genomic_DNA"/>
</dbReference>
<keyword evidence="3" id="KW-0560">Oxidoreductase</keyword>
<evidence type="ECO:0000313" key="7">
    <source>
        <dbReference type="Proteomes" id="UP000199529"/>
    </source>
</evidence>
<dbReference type="Proteomes" id="UP000199529">
    <property type="component" value="Unassembled WGS sequence"/>
</dbReference>
<keyword evidence="7" id="KW-1185">Reference proteome</keyword>
<protein>
    <submittedName>
        <fullName evidence="6">2-polyprenyl-6-methoxyphenol hydroxylase</fullName>
    </submittedName>
</protein>
<organism evidence="6 7">
    <name type="scientific">Saccharopolyspora shandongensis</name>
    <dbReference type="NCBI Taxonomy" id="418495"/>
    <lineage>
        <taxon>Bacteria</taxon>
        <taxon>Bacillati</taxon>
        <taxon>Actinomycetota</taxon>
        <taxon>Actinomycetes</taxon>
        <taxon>Pseudonocardiales</taxon>
        <taxon>Pseudonocardiaceae</taxon>
        <taxon>Saccharopolyspora</taxon>
    </lineage>
</organism>
<gene>
    <name evidence="6" type="ORF">SAMN05216215_1003256</name>
</gene>
<proteinExistence type="predicted"/>
<evidence type="ECO:0000256" key="1">
    <source>
        <dbReference type="ARBA" id="ARBA00022630"/>
    </source>
</evidence>
<accession>A0A1H2TXD7</accession>
<name>A0A1H2TXD7_9PSEU</name>
<keyword evidence="1" id="KW-0285">Flavoprotein</keyword>
<dbReference type="PANTHER" id="PTHR47178:SF5">
    <property type="entry name" value="FAD-BINDING DOMAIN-CONTAINING PROTEIN"/>
    <property type="match status" value="1"/>
</dbReference>
<dbReference type="Gene3D" id="3.50.50.60">
    <property type="entry name" value="FAD/NAD(P)-binding domain"/>
    <property type="match status" value="1"/>
</dbReference>
<sequence>MTDHLNSDNLCSVDIIVVGAGLAGPLLAQGLVRAGLRVAVYEREAAVDQRSQGYRIHVGQEGDLALRACLPPELYERAVATSGVLGSGVSFLDPQLQVVHRLEVPPDSDDSAGQHLVVDRVTLRRILLTGLDVRHGSPFERYELLDDGRVRVFFAGGEVADADLLVAADGTHSRIRVQLLPGAEVVETGQFLIYGKTPLTPRVRALAPAAALDGFSIVNGPDGRYMPLAAFESRTGTGVEDYLMWVVGVPGSLRPVAESAADGPGLQEAAAELIEDWPAALGELVRLGDPQSVHSTTVRTAEPVPPWRTVPVTVMGDAIHTMVPTGNSAAVAMRDAALLCSRIVECRGPLLDAVREYEAEMLDYGFAAVAQSLRGA</sequence>
<dbReference type="PRINTS" id="PR00420">
    <property type="entry name" value="RNGMNOXGNASE"/>
</dbReference>
<dbReference type="Pfam" id="PF01494">
    <property type="entry name" value="FAD_binding_3"/>
    <property type="match status" value="1"/>
</dbReference>
<evidence type="ECO:0000256" key="3">
    <source>
        <dbReference type="ARBA" id="ARBA00023002"/>
    </source>
</evidence>
<dbReference type="InterPro" id="IPR036188">
    <property type="entry name" value="FAD/NAD-bd_sf"/>
</dbReference>
<reference evidence="7" key="1">
    <citation type="submission" date="2016-10" db="EMBL/GenBank/DDBJ databases">
        <authorList>
            <person name="Varghese N."/>
            <person name="Submissions S."/>
        </authorList>
    </citation>
    <scope>NUCLEOTIDE SEQUENCE [LARGE SCALE GENOMIC DNA]</scope>
    <source>
        <strain evidence="7">CGMCC 4.3530</strain>
    </source>
</reference>
<dbReference type="SUPFAM" id="SSF51905">
    <property type="entry name" value="FAD/NAD(P)-binding domain"/>
    <property type="match status" value="1"/>
</dbReference>